<dbReference type="Pfam" id="PF02801">
    <property type="entry name" value="Ketoacyl-synt_C"/>
    <property type="match status" value="1"/>
</dbReference>
<feature type="domain" description="Carrier" evidence="9">
    <location>
        <begin position="957"/>
        <end position="1032"/>
    </location>
</feature>
<dbReference type="Pfam" id="PF00109">
    <property type="entry name" value="ketoacyl-synt"/>
    <property type="match status" value="1"/>
</dbReference>
<evidence type="ECO:0000256" key="6">
    <source>
        <dbReference type="ARBA" id="ARBA00023268"/>
    </source>
</evidence>
<dbReference type="InterPro" id="IPR050091">
    <property type="entry name" value="PKS_NRPS_Biosynth_Enz"/>
</dbReference>
<feature type="compositionally biased region" description="Low complexity" evidence="8">
    <location>
        <begin position="1065"/>
        <end position="1077"/>
    </location>
</feature>
<dbReference type="InterPro" id="IPR014043">
    <property type="entry name" value="Acyl_transferase_dom"/>
</dbReference>
<evidence type="ECO:0000256" key="2">
    <source>
        <dbReference type="ARBA" id="ARBA00022450"/>
    </source>
</evidence>
<protein>
    <submittedName>
        <fullName evidence="11">Erythronolide synthase</fullName>
    </submittedName>
</protein>
<feature type="region of interest" description="Disordered" evidence="8">
    <location>
        <begin position="463"/>
        <end position="484"/>
    </location>
</feature>
<dbReference type="FunFam" id="3.40.366.10:FF:000002">
    <property type="entry name" value="Probable polyketide synthase 2"/>
    <property type="match status" value="1"/>
</dbReference>
<evidence type="ECO:0000259" key="10">
    <source>
        <dbReference type="PROSITE" id="PS52004"/>
    </source>
</evidence>
<keyword evidence="2" id="KW-0596">Phosphopantetheine</keyword>
<dbReference type="RefSeq" id="WP_150266632.1">
    <property type="nucleotide sequence ID" value="NZ_CP029194.1"/>
</dbReference>
<dbReference type="Gene3D" id="3.30.70.3290">
    <property type="match status" value="1"/>
</dbReference>
<organism evidence="11 12">
    <name type="scientific">Streptomyces venezuelae</name>
    <dbReference type="NCBI Taxonomy" id="54571"/>
    <lineage>
        <taxon>Bacteria</taxon>
        <taxon>Bacillati</taxon>
        <taxon>Actinomycetota</taxon>
        <taxon>Actinomycetes</taxon>
        <taxon>Kitasatosporales</taxon>
        <taxon>Streptomycetaceae</taxon>
        <taxon>Streptomyces</taxon>
    </lineage>
</organism>
<dbReference type="Gene3D" id="3.40.47.10">
    <property type="match status" value="1"/>
</dbReference>
<dbReference type="OrthoDB" id="9778690at2"/>
<dbReference type="SUPFAM" id="SSF52151">
    <property type="entry name" value="FabD/lysophospholipase-like"/>
    <property type="match status" value="1"/>
</dbReference>
<dbReference type="EMBL" id="CP029194">
    <property type="protein sequence ID" value="QES20136.1"/>
    <property type="molecule type" value="Genomic_DNA"/>
</dbReference>
<feature type="region of interest" description="Disordered" evidence="8">
    <location>
        <begin position="1040"/>
        <end position="1077"/>
    </location>
</feature>
<dbReference type="InterPro" id="IPR014031">
    <property type="entry name" value="Ketoacyl_synth_C"/>
</dbReference>
<evidence type="ECO:0000256" key="3">
    <source>
        <dbReference type="ARBA" id="ARBA00022553"/>
    </source>
</evidence>
<dbReference type="PROSITE" id="PS50075">
    <property type="entry name" value="CARRIER"/>
    <property type="match status" value="1"/>
</dbReference>
<dbReference type="InterPro" id="IPR029058">
    <property type="entry name" value="AB_hydrolase_fold"/>
</dbReference>
<dbReference type="SUPFAM" id="SSF53474">
    <property type="entry name" value="alpha/beta-Hydrolases"/>
    <property type="match status" value="1"/>
</dbReference>
<dbReference type="Gene3D" id="1.10.1200.10">
    <property type="entry name" value="ACP-like"/>
    <property type="match status" value="1"/>
</dbReference>
<dbReference type="InterPro" id="IPR016035">
    <property type="entry name" value="Acyl_Trfase/lysoPLipase"/>
</dbReference>
<gene>
    <name evidence="11" type="ORF">DEJ46_14325</name>
</gene>
<evidence type="ECO:0000256" key="8">
    <source>
        <dbReference type="SAM" id="MobiDB-lite"/>
    </source>
</evidence>
<accession>A0A5P2AQ40</accession>
<dbReference type="Pfam" id="PF00550">
    <property type="entry name" value="PP-binding"/>
    <property type="match status" value="1"/>
</dbReference>
<evidence type="ECO:0000256" key="4">
    <source>
        <dbReference type="ARBA" id="ARBA00022679"/>
    </source>
</evidence>
<keyword evidence="6" id="KW-0511">Multifunctional enzyme</keyword>
<evidence type="ECO:0000259" key="9">
    <source>
        <dbReference type="PROSITE" id="PS50075"/>
    </source>
</evidence>
<dbReference type="InterPro" id="IPR014030">
    <property type="entry name" value="Ketoacyl_synth_N"/>
</dbReference>
<dbReference type="Gene3D" id="3.40.366.10">
    <property type="entry name" value="Malonyl-Coenzyme A Acyl Carrier Protein, domain 2"/>
    <property type="match status" value="1"/>
</dbReference>
<dbReference type="Pfam" id="PF16197">
    <property type="entry name" value="KAsynt_C_assoc"/>
    <property type="match status" value="1"/>
</dbReference>
<dbReference type="SMART" id="SM00824">
    <property type="entry name" value="PKS_TE"/>
    <property type="match status" value="1"/>
</dbReference>
<dbReference type="SUPFAM" id="SSF53901">
    <property type="entry name" value="Thiolase-like"/>
    <property type="match status" value="1"/>
</dbReference>
<dbReference type="GO" id="GO:0004315">
    <property type="term" value="F:3-oxoacyl-[acyl-carrier-protein] synthase activity"/>
    <property type="evidence" value="ECO:0007669"/>
    <property type="project" value="InterPro"/>
</dbReference>
<dbReference type="InterPro" id="IPR018201">
    <property type="entry name" value="Ketoacyl_synth_AS"/>
</dbReference>
<dbReference type="Pfam" id="PF00975">
    <property type="entry name" value="Thioesterase"/>
    <property type="match status" value="1"/>
</dbReference>
<evidence type="ECO:0000313" key="11">
    <source>
        <dbReference type="EMBL" id="QES20136.1"/>
    </source>
</evidence>
<feature type="region of interest" description="Disordered" evidence="8">
    <location>
        <begin position="1"/>
        <end position="34"/>
    </location>
</feature>
<dbReference type="InterPro" id="IPR015083">
    <property type="entry name" value="NorB/c/GfsB-D-like_docking"/>
</dbReference>
<dbReference type="GO" id="GO:0033068">
    <property type="term" value="P:macrolide biosynthetic process"/>
    <property type="evidence" value="ECO:0007669"/>
    <property type="project" value="UniProtKB-ARBA"/>
</dbReference>
<dbReference type="SUPFAM" id="SSF55048">
    <property type="entry name" value="Probable ACP-binding domain of malonyl-CoA ACP transacylase"/>
    <property type="match status" value="1"/>
</dbReference>
<proteinExistence type="predicted"/>
<dbReference type="GO" id="GO:0004312">
    <property type="term" value="F:fatty acid synthase activity"/>
    <property type="evidence" value="ECO:0007669"/>
    <property type="project" value="TreeGrafter"/>
</dbReference>
<dbReference type="CDD" id="cd00833">
    <property type="entry name" value="PKS"/>
    <property type="match status" value="1"/>
</dbReference>
<dbReference type="InterPro" id="IPR016039">
    <property type="entry name" value="Thiolase-like"/>
</dbReference>
<keyword evidence="5" id="KW-0045">Antibiotic biosynthesis</keyword>
<keyword evidence="4" id="KW-0808">Transferase</keyword>
<dbReference type="InterPro" id="IPR036736">
    <property type="entry name" value="ACP-like_sf"/>
</dbReference>
<comment type="cofactor">
    <cofactor evidence="1">
        <name>pantetheine 4'-phosphate</name>
        <dbReference type="ChEBI" id="CHEBI:47942"/>
    </cofactor>
</comment>
<dbReference type="InterPro" id="IPR020802">
    <property type="entry name" value="TesA-like"/>
</dbReference>
<keyword evidence="7" id="KW-0012">Acyltransferase</keyword>
<dbReference type="PANTHER" id="PTHR43775">
    <property type="entry name" value="FATTY ACID SYNTHASE"/>
    <property type="match status" value="1"/>
</dbReference>
<evidence type="ECO:0000256" key="1">
    <source>
        <dbReference type="ARBA" id="ARBA00001957"/>
    </source>
</evidence>
<dbReference type="Pfam" id="PF08990">
    <property type="entry name" value="Docking"/>
    <property type="match status" value="1"/>
</dbReference>
<dbReference type="GO" id="GO:0006633">
    <property type="term" value="P:fatty acid biosynthetic process"/>
    <property type="evidence" value="ECO:0007669"/>
    <property type="project" value="InterPro"/>
</dbReference>
<name>A0A5P2AQ40_STRVZ</name>
<reference evidence="11 12" key="1">
    <citation type="submission" date="2018-05" db="EMBL/GenBank/DDBJ databases">
        <title>Streptomyces venezuelae.</title>
        <authorList>
            <person name="Kim W."/>
            <person name="Lee N."/>
            <person name="Cho B.-K."/>
        </authorList>
    </citation>
    <scope>NUCLEOTIDE SEQUENCE [LARGE SCALE GENOMIC DNA]</scope>
    <source>
        <strain evidence="11 12">ATCC 15068</strain>
    </source>
</reference>
<dbReference type="PANTHER" id="PTHR43775:SF51">
    <property type="entry name" value="INACTIVE PHENOLPHTHIOCEROL SYNTHESIS POLYKETIDE SYNTHASE TYPE I PKS1-RELATED"/>
    <property type="match status" value="1"/>
</dbReference>
<dbReference type="GO" id="GO:0031177">
    <property type="term" value="F:phosphopantetheine binding"/>
    <property type="evidence" value="ECO:0007669"/>
    <property type="project" value="InterPro"/>
</dbReference>
<dbReference type="Gene3D" id="3.40.50.1820">
    <property type="entry name" value="alpha/beta hydrolase"/>
    <property type="match status" value="1"/>
</dbReference>
<dbReference type="InterPro" id="IPR009081">
    <property type="entry name" value="PP-bd_ACP"/>
</dbReference>
<dbReference type="SMART" id="SM01294">
    <property type="entry name" value="PKS_PP_betabranch"/>
    <property type="match status" value="1"/>
</dbReference>
<evidence type="ECO:0000256" key="5">
    <source>
        <dbReference type="ARBA" id="ARBA00023194"/>
    </source>
</evidence>
<dbReference type="InterPro" id="IPR032821">
    <property type="entry name" value="PKS_assoc"/>
</dbReference>
<dbReference type="InterPro" id="IPR001227">
    <property type="entry name" value="Ac_transferase_dom_sf"/>
</dbReference>
<dbReference type="SMART" id="SM00827">
    <property type="entry name" value="PKS_AT"/>
    <property type="match status" value="1"/>
</dbReference>
<dbReference type="InterPro" id="IPR020841">
    <property type="entry name" value="PKS_Beta-ketoAc_synthase_dom"/>
</dbReference>
<feature type="domain" description="Ketosynthase family 3 (KS3)" evidence="10">
    <location>
        <begin position="34"/>
        <end position="461"/>
    </location>
</feature>
<dbReference type="PROSITE" id="PS00606">
    <property type="entry name" value="KS3_1"/>
    <property type="match status" value="1"/>
</dbReference>
<dbReference type="InterPro" id="IPR020806">
    <property type="entry name" value="PKS_PP-bd"/>
</dbReference>
<dbReference type="Proteomes" id="UP000324106">
    <property type="component" value="Chromosome"/>
</dbReference>
<evidence type="ECO:0000313" key="12">
    <source>
        <dbReference type="Proteomes" id="UP000324106"/>
    </source>
</evidence>
<dbReference type="SMART" id="SM00825">
    <property type="entry name" value="PKS_KS"/>
    <property type="match status" value="1"/>
</dbReference>
<sequence>MTSSNEQLVDALRASLKENEELRKESRRRDDRRHEPMAIVGMSCRFAGGIRSPEDLWDAVAAGKDLVSEVPEERGWDIDSLYDPEPGRKGTTYVRNAAFLDDAAGFDAAFFGISPREALAMDPQQRQLLEASWEVFERAGIDPASVRGTDVGVYVGCGYQDYAPDIRVAPEGTDGYVVTGNSSAVASGRIAYSLGLEGPAVTVDTACSSSLVALHLALKALRNGDCSTALVGGVAVLATPGAFIEFSRQQAMAADGRTKGFASAADGLAWGEGVAVLLLERLSDARRKGHRVLAVVRGSAINQDGASNGLTAPHGPSQQRLIRQALADARLTSSDVDVVEGHGTGTRLGDPIEAQALLATYGQGRAPGQPLRLGTLKSNIGHTQAASGVAGVVKMVQALRHGVLPKTLHVDEPTDQVDWTAGSVELLTEALDWPAQPGRPRRAGVSAFGVGGTNAHVVLEEAPASEQAPVSEGTAASDGTPAVEPSADGGVVPWIVSAKTPAALDAQIGRLAAYADARTDLDPAVAARALVDGRTAMEHRAVAIGDSREALRDALRMPEGLVRGTSSDVGRVAFVFPGQGTQWAGMGAELLDSSPVFATAMAECEDALSCYVDWSLEAVVRQTPGAPTLDRVDVVQPVAFAVMVSLANLWQHHGITPQAVIGHSQGEIAAAYVAGALTLDDAARIVTLRSQSIATHLAGKGGMISLALSETDTQQRIENLDGLSIAAVNGPTATVVSGDPTQIEELAHTCEADGIRARIIPVDYASHSRQVETIEAELAPVLAVLTPETPRIPFFSTLEGAWITEPVLDGTYWYRNLRHRVRFAPAIETLATTEGFTHFIEVSAHPVLTMALPDTVTGLSTLRRDNGGQDRLITSLAEAWANGLPVDWHSLLPATGALSPAVPDLPTYAFQHRSYWISPSGPGEAPAHTAPGHGAVAETGLAWGLGADGLDEEGRRSAVLAMVMRQAASVLRCDAPEEVPVDRPLREIGFDSLTAVEFRNRVNRLTGLHLPPAVVFEHPTPVALAARISDELAERNWAVAEPSGRERTEEEQGGTTAPAAAHSEAGTGTSPATSPGTGMFRALFRQAVADDRYGEFLDVLAEASAFRPQFTSPEDCSERLDPVLLAGGPTERAAGRAVLVGCTGTAANGGPHEFLRLSSAFQEERDFLAVPLPGYGTGTGTSTGTALLPADLDAALDAQALAVLRAAGDAPVVLLGHSGGALLAHELAVRLEQAHGAAPAGIVLVDPYPPGHQEPIEVWSRQLGEGLFAGELEPMSDARLLAMGRYARFLAGPRPGRSSAPVLLVRASERLGDWQEERGDWRAHWDLPHTVADVPGDHFTMMRDHAPAVAEAVLSWLDGIERDTAADRRTAQGANQ</sequence>
<dbReference type="Pfam" id="PF00698">
    <property type="entry name" value="Acyl_transf_1"/>
    <property type="match status" value="1"/>
</dbReference>
<dbReference type="SMART" id="SM00823">
    <property type="entry name" value="PKS_PP"/>
    <property type="match status" value="1"/>
</dbReference>
<dbReference type="PROSITE" id="PS52004">
    <property type="entry name" value="KS3_2"/>
    <property type="match status" value="1"/>
</dbReference>
<dbReference type="InterPro" id="IPR001031">
    <property type="entry name" value="Thioesterase"/>
</dbReference>
<evidence type="ECO:0000256" key="7">
    <source>
        <dbReference type="ARBA" id="ARBA00023315"/>
    </source>
</evidence>
<keyword evidence="3" id="KW-0597">Phosphoprotein</keyword>
<dbReference type="InterPro" id="IPR016036">
    <property type="entry name" value="Malonyl_transacylase_ACP-bd"/>
</dbReference>
<feature type="compositionally biased region" description="Basic and acidic residues" evidence="8">
    <location>
        <begin position="15"/>
        <end position="34"/>
    </location>
</feature>
<dbReference type="FunFam" id="3.40.47.10:FF:000019">
    <property type="entry name" value="Polyketide synthase type I"/>
    <property type="match status" value="1"/>
</dbReference>